<proteinExistence type="predicted"/>
<dbReference type="Proteomes" id="UP000266841">
    <property type="component" value="Unassembled WGS sequence"/>
</dbReference>
<evidence type="ECO:0000256" key="1">
    <source>
        <dbReference type="SAM" id="MobiDB-lite"/>
    </source>
</evidence>
<evidence type="ECO:0000313" key="2">
    <source>
        <dbReference type="EMBL" id="EJK55874.1"/>
    </source>
</evidence>
<sequence>PQSESGGRAVLSAGGKDAGEKGRVRSTPAGCLSSRGPPGEAPSVFGHGDRRGLYSLQGRG</sequence>
<gene>
    <name evidence="2" type="ORF">THAOC_24335</name>
</gene>
<name>K0RU06_THAOC</name>
<dbReference type="EMBL" id="AGNL01033014">
    <property type="protein sequence ID" value="EJK55874.1"/>
    <property type="molecule type" value="Genomic_DNA"/>
</dbReference>
<keyword evidence="3" id="KW-1185">Reference proteome</keyword>
<reference evidence="2 3" key="1">
    <citation type="journal article" date="2012" name="Genome Biol.">
        <title>Genome and low-iron response of an oceanic diatom adapted to chronic iron limitation.</title>
        <authorList>
            <person name="Lommer M."/>
            <person name="Specht M."/>
            <person name="Roy A.S."/>
            <person name="Kraemer L."/>
            <person name="Andreson R."/>
            <person name="Gutowska M.A."/>
            <person name="Wolf J."/>
            <person name="Bergner S.V."/>
            <person name="Schilhabel M.B."/>
            <person name="Klostermeier U.C."/>
            <person name="Beiko R.G."/>
            <person name="Rosenstiel P."/>
            <person name="Hippler M."/>
            <person name="Laroche J."/>
        </authorList>
    </citation>
    <scope>NUCLEOTIDE SEQUENCE [LARGE SCALE GENOMIC DNA]</scope>
    <source>
        <strain evidence="2 3">CCMP1005</strain>
    </source>
</reference>
<protein>
    <submittedName>
        <fullName evidence="2">Uncharacterized protein</fullName>
    </submittedName>
</protein>
<feature type="region of interest" description="Disordered" evidence="1">
    <location>
        <begin position="1"/>
        <end position="60"/>
    </location>
</feature>
<comment type="caution">
    <text evidence="2">The sequence shown here is derived from an EMBL/GenBank/DDBJ whole genome shotgun (WGS) entry which is preliminary data.</text>
</comment>
<accession>K0RU06</accession>
<evidence type="ECO:0000313" key="3">
    <source>
        <dbReference type="Proteomes" id="UP000266841"/>
    </source>
</evidence>
<organism evidence="2 3">
    <name type="scientific">Thalassiosira oceanica</name>
    <name type="common">Marine diatom</name>
    <dbReference type="NCBI Taxonomy" id="159749"/>
    <lineage>
        <taxon>Eukaryota</taxon>
        <taxon>Sar</taxon>
        <taxon>Stramenopiles</taxon>
        <taxon>Ochrophyta</taxon>
        <taxon>Bacillariophyta</taxon>
        <taxon>Coscinodiscophyceae</taxon>
        <taxon>Thalassiosirophycidae</taxon>
        <taxon>Thalassiosirales</taxon>
        <taxon>Thalassiosiraceae</taxon>
        <taxon>Thalassiosira</taxon>
    </lineage>
</organism>
<feature type="non-terminal residue" evidence="2">
    <location>
        <position position="1"/>
    </location>
</feature>
<dbReference type="AlphaFoldDB" id="K0RU06"/>